<proteinExistence type="predicted"/>
<comment type="caution">
    <text evidence="1">The sequence shown here is derived from an EMBL/GenBank/DDBJ whole genome shotgun (WGS) entry which is preliminary data.</text>
</comment>
<accession>A0A9N8HU22</accession>
<reference evidence="1" key="1">
    <citation type="submission" date="2020-06" db="EMBL/GenBank/DDBJ databases">
        <authorList>
            <consortium name="Plant Systems Biology data submission"/>
        </authorList>
    </citation>
    <scope>NUCLEOTIDE SEQUENCE</scope>
    <source>
        <strain evidence="1">D6</strain>
    </source>
</reference>
<evidence type="ECO:0000313" key="1">
    <source>
        <dbReference type="EMBL" id="CAB9525896.1"/>
    </source>
</evidence>
<sequence length="199" mass="21916">MVKTLLTYLGVVDDVEASLDQEAEEAEVAAAGDHAQDDAVEKARVATKEMVVKILIPTMTRIPSQVPNLMGRTHATLLSWMMDTMEVTTREPRSSVSPLLTGEPQLSGLPLHQTHPMPVGSEVAVSATNLKSVACVMGSDVWVSMALPPYTLCVDVSLLSNYRKRSLLVYPPWRLRLHPTRALAKTNLELNSSLRDELW</sequence>
<dbReference type="AlphaFoldDB" id="A0A9N8HU22"/>
<protein>
    <submittedName>
        <fullName evidence="1">Uncharacterized protein</fullName>
    </submittedName>
</protein>
<name>A0A9N8HU22_9STRA</name>
<dbReference type="EMBL" id="CAICTM010001743">
    <property type="protein sequence ID" value="CAB9525896.1"/>
    <property type="molecule type" value="Genomic_DNA"/>
</dbReference>
<keyword evidence="2" id="KW-1185">Reference proteome</keyword>
<evidence type="ECO:0000313" key="2">
    <source>
        <dbReference type="Proteomes" id="UP001153069"/>
    </source>
</evidence>
<organism evidence="1 2">
    <name type="scientific">Seminavis robusta</name>
    <dbReference type="NCBI Taxonomy" id="568900"/>
    <lineage>
        <taxon>Eukaryota</taxon>
        <taxon>Sar</taxon>
        <taxon>Stramenopiles</taxon>
        <taxon>Ochrophyta</taxon>
        <taxon>Bacillariophyta</taxon>
        <taxon>Bacillariophyceae</taxon>
        <taxon>Bacillariophycidae</taxon>
        <taxon>Naviculales</taxon>
        <taxon>Naviculaceae</taxon>
        <taxon>Seminavis</taxon>
    </lineage>
</organism>
<gene>
    <name evidence="1" type="ORF">SEMRO_1745_G294910.1</name>
</gene>
<dbReference type="Proteomes" id="UP001153069">
    <property type="component" value="Unassembled WGS sequence"/>
</dbReference>